<evidence type="ECO:0000313" key="1">
    <source>
        <dbReference type="EMBL" id="GEL18813.1"/>
    </source>
</evidence>
<comment type="caution">
    <text evidence="1">The sequence shown here is derived from an EMBL/GenBank/DDBJ whole genome shotgun (WGS) entry which is preliminary data.</text>
</comment>
<dbReference type="RefSeq" id="WP_147201102.1">
    <property type="nucleotide sequence ID" value="NZ_AUII01000005.1"/>
</dbReference>
<dbReference type="Proteomes" id="UP000321328">
    <property type="component" value="Unassembled WGS sequence"/>
</dbReference>
<proteinExistence type="predicted"/>
<gene>
    <name evidence="1" type="ORF">PA7_26500</name>
</gene>
<dbReference type="OrthoDB" id="5464833at2"/>
<keyword evidence="2" id="KW-1185">Reference proteome</keyword>
<evidence type="ECO:0000313" key="2">
    <source>
        <dbReference type="Proteomes" id="UP000321328"/>
    </source>
</evidence>
<name>A0A511D2R2_9PSEU</name>
<organism evidence="1 2">
    <name type="scientific">Pseudonocardia asaccharolytica DSM 44247 = NBRC 16224</name>
    <dbReference type="NCBI Taxonomy" id="1123024"/>
    <lineage>
        <taxon>Bacteria</taxon>
        <taxon>Bacillati</taxon>
        <taxon>Actinomycetota</taxon>
        <taxon>Actinomycetes</taxon>
        <taxon>Pseudonocardiales</taxon>
        <taxon>Pseudonocardiaceae</taxon>
        <taxon>Pseudonocardia</taxon>
    </lineage>
</organism>
<dbReference type="AlphaFoldDB" id="A0A511D2R2"/>
<protein>
    <submittedName>
        <fullName evidence="1">Uncharacterized protein</fullName>
    </submittedName>
</protein>
<sequence>MLPELEINLLHGERPASPAGSNGMRLRDTAGISAAEFRTFAEPGYAKTVYSLSVRPLEDGNTLLVGLMRGR</sequence>
<accession>A0A511D2R2</accession>
<dbReference type="EMBL" id="BJVI01000026">
    <property type="protein sequence ID" value="GEL18813.1"/>
    <property type="molecule type" value="Genomic_DNA"/>
</dbReference>
<reference evidence="1 2" key="1">
    <citation type="submission" date="2019-07" db="EMBL/GenBank/DDBJ databases">
        <title>Whole genome shotgun sequence of Pseudonocardia asaccharolytica NBRC 16224.</title>
        <authorList>
            <person name="Hosoyama A."/>
            <person name="Uohara A."/>
            <person name="Ohji S."/>
            <person name="Ichikawa N."/>
        </authorList>
    </citation>
    <scope>NUCLEOTIDE SEQUENCE [LARGE SCALE GENOMIC DNA]</scope>
    <source>
        <strain evidence="1 2">NBRC 16224</strain>
    </source>
</reference>